<organism evidence="1 2">
    <name type="scientific">Lichenifustis flavocetrariae</name>
    <dbReference type="NCBI Taxonomy" id="2949735"/>
    <lineage>
        <taxon>Bacteria</taxon>
        <taxon>Pseudomonadati</taxon>
        <taxon>Pseudomonadota</taxon>
        <taxon>Alphaproteobacteria</taxon>
        <taxon>Hyphomicrobiales</taxon>
        <taxon>Lichenihabitantaceae</taxon>
        <taxon>Lichenifustis</taxon>
    </lineage>
</organism>
<dbReference type="InterPro" id="IPR043129">
    <property type="entry name" value="ATPase_NBD"/>
</dbReference>
<comment type="caution">
    <text evidence="1">The sequence shown here is derived from an EMBL/GenBank/DDBJ whole genome shotgun (WGS) entry which is preliminary data.</text>
</comment>
<dbReference type="PROSITE" id="PS01125">
    <property type="entry name" value="ROK"/>
    <property type="match status" value="1"/>
</dbReference>
<dbReference type="Pfam" id="PF00480">
    <property type="entry name" value="ROK"/>
    <property type="match status" value="1"/>
</dbReference>
<keyword evidence="2" id="KW-1185">Reference proteome</keyword>
<dbReference type="Gene3D" id="3.30.420.40">
    <property type="match status" value="2"/>
</dbReference>
<evidence type="ECO:0000313" key="1">
    <source>
        <dbReference type="EMBL" id="MCW6509157.1"/>
    </source>
</evidence>
<gene>
    <name evidence="1" type="ORF">M8523_14100</name>
</gene>
<dbReference type="RefSeq" id="WP_282585519.1">
    <property type="nucleotide sequence ID" value="NZ_JAMOIM010000008.1"/>
</dbReference>
<dbReference type="PANTHER" id="PTHR18964:SF174">
    <property type="entry name" value="D-ALLOSE KINASE-RELATED"/>
    <property type="match status" value="1"/>
</dbReference>
<protein>
    <submittedName>
        <fullName evidence="1">ROK family protein</fullName>
    </submittedName>
</protein>
<dbReference type="AlphaFoldDB" id="A0AA41YXS3"/>
<dbReference type="GO" id="GO:0004396">
    <property type="term" value="F:hexokinase activity"/>
    <property type="evidence" value="ECO:0007669"/>
    <property type="project" value="TreeGrafter"/>
</dbReference>
<accession>A0AA41YXS3</accession>
<dbReference type="InterPro" id="IPR000600">
    <property type="entry name" value="ROK"/>
</dbReference>
<reference evidence="1" key="1">
    <citation type="submission" date="2022-05" db="EMBL/GenBank/DDBJ databases">
        <authorList>
            <person name="Pankratov T."/>
        </authorList>
    </citation>
    <scope>NUCLEOTIDE SEQUENCE</scope>
    <source>
        <strain evidence="1">BP6-180914</strain>
    </source>
</reference>
<dbReference type="Proteomes" id="UP001165667">
    <property type="component" value="Unassembled WGS sequence"/>
</dbReference>
<dbReference type="SUPFAM" id="SSF53067">
    <property type="entry name" value="Actin-like ATPase domain"/>
    <property type="match status" value="1"/>
</dbReference>
<sequence length="322" mass="32539">MSGPESIPARPVGSASLQPRLGFCADVGGSFIKFASVQPDGTCVEMEKCPTPSKDWAEFCAVLQTLCAGRDPRLALSLSIAGVVDPDAGLALSANIPCISGHRLGAELTAALGRPVLVANDADCFVLAEALRGAGAGRRIVFGIILGTGVGGGLVVEGRIIEGEGGITGEWGHGPILGSLRVGAAELPSMPCGCGQSGCLDTLGSARGLERIDTFLHGGSRDSLRIIEAWERAEAAASQTVSTWLGVVAGPLAMVLNLTGASIVPVGGGLSNSRALVDALDAAVRACVLRRSETAIVVPSELGADAGLLGAALRLVDRASTL</sequence>
<proteinExistence type="predicted"/>
<name>A0AA41YXS3_9HYPH</name>
<dbReference type="InterPro" id="IPR049874">
    <property type="entry name" value="ROK_cs"/>
</dbReference>
<evidence type="ECO:0000313" key="2">
    <source>
        <dbReference type="Proteomes" id="UP001165667"/>
    </source>
</evidence>
<dbReference type="PANTHER" id="PTHR18964">
    <property type="entry name" value="ROK (REPRESSOR, ORF, KINASE) FAMILY"/>
    <property type="match status" value="1"/>
</dbReference>
<dbReference type="EMBL" id="JAMOIM010000008">
    <property type="protein sequence ID" value="MCW6509157.1"/>
    <property type="molecule type" value="Genomic_DNA"/>
</dbReference>